<organism evidence="2">
    <name type="scientific">uncultured Rubrobacteraceae bacterium</name>
    <dbReference type="NCBI Taxonomy" id="349277"/>
    <lineage>
        <taxon>Bacteria</taxon>
        <taxon>Bacillati</taxon>
        <taxon>Actinomycetota</taxon>
        <taxon>Rubrobacteria</taxon>
        <taxon>Rubrobacterales</taxon>
        <taxon>Rubrobacteraceae</taxon>
        <taxon>environmental samples</taxon>
    </lineage>
</organism>
<reference evidence="2" key="1">
    <citation type="submission" date="2020-02" db="EMBL/GenBank/DDBJ databases">
        <authorList>
            <person name="Meier V. D."/>
        </authorList>
    </citation>
    <scope>NUCLEOTIDE SEQUENCE</scope>
    <source>
        <strain evidence="2">AVDCRST_MAG01</strain>
    </source>
</reference>
<dbReference type="EMBL" id="CADCUW010000028">
    <property type="protein sequence ID" value="CAA9385405.1"/>
    <property type="molecule type" value="Genomic_DNA"/>
</dbReference>
<sequence>MGKVLLDMNVSLDGFVAGPNGEDEGLHNWFFSLSGGEAVAESVRNTGAILIGRRTYDQGDRMDGFAHSPYAVEHFVLTHEPPEKPARGEMTFTFVTGGVEEAIERAKRASGDGNVAVGGGASVAQQCLGAGLVDEIQVHLVPVLLGGGVRLFEGVGRVELEGVGVVDAPGVTHLFYRVLKEG</sequence>
<dbReference type="Pfam" id="PF01872">
    <property type="entry name" value="RibD_C"/>
    <property type="match status" value="1"/>
</dbReference>
<accession>A0A6J4NID1</accession>
<dbReference type="InterPro" id="IPR002734">
    <property type="entry name" value="RibDG_C"/>
</dbReference>
<proteinExistence type="predicted"/>
<dbReference type="PANTHER" id="PTHR38011">
    <property type="entry name" value="DIHYDROFOLATE REDUCTASE FAMILY PROTEIN (AFU_ORTHOLOGUE AFUA_8G06820)"/>
    <property type="match status" value="1"/>
</dbReference>
<dbReference type="Gene3D" id="3.40.430.10">
    <property type="entry name" value="Dihydrofolate Reductase, subunit A"/>
    <property type="match status" value="1"/>
</dbReference>
<name>A0A6J4NID1_9ACTN</name>
<dbReference type="SUPFAM" id="SSF53597">
    <property type="entry name" value="Dihydrofolate reductase-like"/>
    <property type="match status" value="1"/>
</dbReference>
<dbReference type="InterPro" id="IPR050765">
    <property type="entry name" value="Riboflavin_Biosynth_HTPR"/>
</dbReference>
<evidence type="ECO:0000313" key="2">
    <source>
        <dbReference type="EMBL" id="CAA9385405.1"/>
    </source>
</evidence>
<dbReference type="PANTHER" id="PTHR38011:SF12">
    <property type="entry name" value="BIFUNCTIONAL DEAMINASE-REDUCTASE DOMAIN PROTEIN"/>
    <property type="match status" value="1"/>
</dbReference>
<dbReference type="InterPro" id="IPR024072">
    <property type="entry name" value="DHFR-like_dom_sf"/>
</dbReference>
<dbReference type="AlphaFoldDB" id="A0A6J4NID1"/>
<protein>
    <submittedName>
        <fullName evidence="2">Dihydrofolate reductase homolog</fullName>
    </submittedName>
</protein>
<feature type="domain" description="Bacterial bifunctional deaminase-reductase C-terminal" evidence="1">
    <location>
        <begin position="3"/>
        <end position="160"/>
    </location>
</feature>
<dbReference type="GO" id="GO:0009231">
    <property type="term" value="P:riboflavin biosynthetic process"/>
    <property type="evidence" value="ECO:0007669"/>
    <property type="project" value="InterPro"/>
</dbReference>
<evidence type="ECO:0000259" key="1">
    <source>
        <dbReference type="Pfam" id="PF01872"/>
    </source>
</evidence>
<dbReference type="GO" id="GO:0008703">
    <property type="term" value="F:5-amino-6-(5-phosphoribosylamino)uracil reductase activity"/>
    <property type="evidence" value="ECO:0007669"/>
    <property type="project" value="InterPro"/>
</dbReference>
<gene>
    <name evidence="2" type="ORF">AVDCRST_MAG01-01-209</name>
</gene>